<keyword evidence="4 10" id="KW-0479">Metal-binding</keyword>
<sequence>MAKFRIRVSTGKACGAGTWDKVSVCIVGRRGESPLLPLDHLGKEFTAGAEEDFEVTLPHDVGPVLLLHVHKAPLALPRPLGPLAPDDAWFCRWFQLEPPGGIPLRFPCYQWLEGAGDLLLREGAAKVSWADHHSILRRQRQEELQSRQLMYRWKTYSPGWPHCLDQATAKDLDLNVKYSVVKNTKFYMKGSSAFAELKIKGLLDRTGLWRSLREMRRMFNFRKSPAAEYVFEHWQDDTFFASQFLNGLNPVLIHRCRSLPKNFPVTDDMVAPILGPGTSLQAELEKGSLFLVDHGILSGVSTNVINGKPQFSAAPMTLLYQSPGNGPLLPLAIQLSQTPGPNNPIFLPTDDKWDWLLAKTWVRNAEFSVHEALTHLLHAHLLPEVFTLATLRQLPSCHPLFKLLIPHTQYTLYINTLARELLIAPGQVVDRSTGLGIVGFSELIQRNMEQLSYSVLCLPEDIRARGVEDIPNYYYRDDGMQIWGAVERFVSEIVGIYYPSDASVRDDQELQAWVREIFSKGFLDRESSGVPSSLDTQEALVRYVTMVIFTCSAQHSAVSAGQFDSSVWMPNLPPTMQLPPPTSKGQAQPEGFIATLPPVNATCDIIIALWLLSREPGDQRPLGTYPDEHFTEEAPQRSIAAFQNHLTQISRDIKERNQKLALPYPYLDPPLIENSVSI</sequence>
<dbReference type="EMBL" id="WJEC01006428">
    <property type="protein sequence ID" value="KAF7473452.1"/>
    <property type="molecule type" value="Genomic_DNA"/>
</dbReference>
<evidence type="ECO:0000256" key="11">
    <source>
        <dbReference type="PIRSR" id="PIRSR601885-2"/>
    </source>
</evidence>
<keyword evidence="7 10" id="KW-0408">Iron</keyword>
<dbReference type="Gene3D" id="3.10.450.60">
    <property type="match status" value="1"/>
</dbReference>
<evidence type="ECO:0000256" key="13">
    <source>
        <dbReference type="PROSITE-ProRule" id="PRU00152"/>
    </source>
</evidence>
<dbReference type="Gene3D" id="2.60.60.20">
    <property type="entry name" value="PLAT/LH2 domain"/>
    <property type="match status" value="1"/>
</dbReference>
<keyword evidence="11" id="KW-0106">Calcium</keyword>
<feature type="binding site" evidence="11">
    <location>
        <position position="88"/>
    </location>
    <ligand>
        <name>Ca(2+)</name>
        <dbReference type="ChEBI" id="CHEBI:29108"/>
        <label>1</label>
    </ligand>
</feature>
<feature type="binding site" evidence="10">
    <location>
        <position position="555"/>
    </location>
    <ligand>
        <name>Fe cation</name>
        <dbReference type="ChEBI" id="CHEBI:24875"/>
        <note>catalytic</note>
    </ligand>
</feature>
<dbReference type="SUPFAM" id="SSF49723">
    <property type="entry name" value="Lipase/lipooxygenase domain (PLAT/LH2 domain)"/>
    <property type="match status" value="1"/>
</dbReference>
<evidence type="ECO:0000256" key="2">
    <source>
        <dbReference type="ARBA" id="ARBA00009419"/>
    </source>
</evidence>
<dbReference type="PRINTS" id="PR00087">
    <property type="entry name" value="LIPOXYGENASE"/>
</dbReference>
<dbReference type="AlphaFoldDB" id="A0A5E4BCZ6"/>
<evidence type="ECO:0000313" key="18">
    <source>
        <dbReference type="EMBL" id="VTJ66840.1"/>
    </source>
</evidence>
<dbReference type="Proteomes" id="UP000335636">
    <property type="component" value="Unassembled WGS sequence"/>
</dbReference>
<feature type="site" description="Essential for stabilizing binding to COTL1" evidence="12">
    <location>
        <position position="111"/>
    </location>
</feature>
<dbReference type="FunFam" id="1.20.245.10:FF:000001">
    <property type="entry name" value="Arachidonate 5-lipoxygenase a"/>
    <property type="match status" value="1"/>
</dbReference>
<dbReference type="InterPro" id="IPR042062">
    <property type="entry name" value="PLAT_LOX_verte"/>
</dbReference>
<dbReference type="PANTHER" id="PTHR11771">
    <property type="entry name" value="LIPOXYGENASE"/>
    <property type="match status" value="1"/>
</dbReference>
<organism evidence="18 19">
    <name type="scientific">Marmota monax</name>
    <name type="common">Woodchuck</name>
    <dbReference type="NCBI Taxonomy" id="9995"/>
    <lineage>
        <taxon>Eukaryota</taxon>
        <taxon>Metazoa</taxon>
        <taxon>Chordata</taxon>
        <taxon>Craniata</taxon>
        <taxon>Vertebrata</taxon>
        <taxon>Euteleostomi</taxon>
        <taxon>Mammalia</taxon>
        <taxon>Eutheria</taxon>
        <taxon>Euarchontoglires</taxon>
        <taxon>Glires</taxon>
        <taxon>Rodentia</taxon>
        <taxon>Sciuromorpha</taxon>
        <taxon>Sciuridae</taxon>
        <taxon>Xerinae</taxon>
        <taxon>Marmotini</taxon>
        <taxon>Marmota</taxon>
    </lineage>
</organism>
<dbReference type="GO" id="GO:0005737">
    <property type="term" value="C:cytoplasm"/>
    <property type="evidence" value="ECO:0007669"/>
    <property type="project" value="UniProtKB-SubCell"/>
</dbReference>
<dbReference type="GO" id="GO:0016702">
    <property type="term" value="F:oxidoreductase activity, acting on single donors with incorporation of molecular oxygen, incorporation of two atoms of oxygen"/>
    <property type="evidence" value="ECO:0007669"/>
    <property type="project" value="InterPro"/>
</dbReference>
<keyword evidence="3" id="KW-0963">Cytoplasm</keyword>
<feature type="domain" description="PLAT" evidence="15">
    <location>
        <begin position="2"/>
        <end position="126"/>
    </location>
</feature>
<evidence type="ECO:0000256" key="7">
    <source>
        <dbReference type="ARBA" id="ARBA00023004"/>
    </source>
</evidence>
<evidence type="ECO:0000256" key="8">
    <source>
        <dbReference type="ARBA" id="ARBA00023098"/>
    </source>
</evidence>
<dbReference type="Pfam" id="PF01477">
    <property type="entry name" value="PLAT"/>
    <property type="match status" value="1"/>
</dbReference>
<feature type="binding site" evidence="11">
    <location>
        <position position="87"/>
    </location>
    <ligand>
        <name>Ca(2+)</name>
        <dbReference type="ChEBI" id="CHEBI:29108"/>
        <label>1</label>
    </ligand>
</feature>
<evidence type="ECO:0000259" key="15">
    <source>
        <dbReference type="PROSITE" id="PS50095"/>
    </source>
</evidence>
<dbReference type="PROSITE" id="PS50095">
    <property type="entry name" value="PLAT"/>
    <property type="match status" value="1"/>
</dbReference>
<dbReference type="GO" id="GO:0034440">
    <property type="term" value="P:lipid oxidation"/>
    <property type="evidence" value="ECO:0007669"/>
    <property type="project" value="InterPro"/>
</dbReference>
<dbReference type="InterPro" id="IPR001885">
    <property type="entry name" value="LipOase_mml"/>
</dbReference>
<reference evidence="18 19" key="1">
    <citation type="submission" date="2019-04" db="EMBL/GenBank/DDBJ databases">
        <authorList>
            <person name="Alioto T."/>
            <person name="Alioto T."/>
        </authorList>
    </citation>
    <scope>NUCLEOTIDE SEQUENCE [LARGE SCALE GENOMIC DNA]</scope>
</reference>
<keyword evidence="5 14" id="KW-0223">Dioxygenase</keyword>
<dbReference type="InterPro" id="IPR013819">
    <property type="entry name" value="LipOase_C"/>
</dbReference>
<feature type="binding site" evidence="10">
    <location>
        <position position="375"/>
    </location>
    <ligand>
        <name>Fe cation</name>
        <dbReference type="ChEBI" id="CHEBI:24875"/>
        <note>catalytic</note>
    </ligand>
</feature>
<keyword evidence="6 14" id="KW-0560">Oxidoreductase</keyword>
<feature type="binding site" evidence="10">
    <location>
        <position position="678"/>
    </location>
    <ligand>
        <name>Fe cation</name>
        <dbReference type="ChEBI" id="CHEBI:24875"/>
        <note>catalytic</note>
    </ligand>
</feature>
<evidence type="ECO:0000256" key="5">
    <source>
        <dbReference type="ARBA" id="ARBA00022964"/>
    </source>
</evidence>
<dbReference type="CDD" id="cd01753">
    <property type="entry name" value="PLAT_LOX"/>
    <property type="match status" value="1"/>
</dbReference>
<dbReference type="FunFam" id="3.10.450.60:FF:000001">
    <property type="entry name" value="arachidonate 12-lipoxygenase, 12R-type"/>
    <property type="match status" value="1"/>
</dbReference>
<dbReference type="InterPro" id="IPR020834">
    <property type="entry name" value="LipOase_CS"/>
</dbReference>
<accession>A0A5E4BCZ6</accession>
<evidence type="ECO:0000259" key="16">
    <source>
        <dbReference type="PROSITE" id="PS51393"/>
    </source>
</evidence>
<dbReference type="SUPFAM" id="SSF48484">
    <property type="entry name" value="Lipoxigenase"/>
    <property type="match status" value="1"/>
</dbReference>
<dbReference type="InterPro" id="IPR001024">
    <property type="entry name" value="PLAT/LH2_dom"/>
</dbReference>
<evidence type="ECO:0000313" key="19">
    <source>
        <dbReference type="Proteomes" id="UP000335636"/>
    </source>
</evidence>
<comment type="caution">
    <text evidence="13">Lacks conserved residue(s) required for the propagation of feature annotation.</text>
</comment>
<comment type="cofactor">
    <cofactor evidence="10">
        <name>Fe cation</name>
        <dbReference type="ChEBI" id="CHEBI:24875"/>
    </cofactor>
    <text evidence="10">Binds 1 Fe cation per subunit.</text>
</comment>
<evidence type="ECO:0000256" key="1">
    <source>
        <dbReference type="ARBA" id="ARBA00004496"/>
    </source>
</evidence>
<evidence type="ECO:0000313" key="17">
    <source>
        <dbReference type="EMBL" id="KAF7473452.1"/>
    </source>
</evidence>
<dbReference type="InterPro" id="IPR036226">
    <property type="entry name" value="LipOase_C_sf"/>
</dbReference>
<dbReference type="EMBL" id="CABDUW010000356">
    <property type="protein sequence ID" value="VTJ66840.1"/>
    <property type="molecule type" value="Genomic_DNA"/>
</dbReference>
<dbReference type="PROSITE" id="PS51393">
    <property type="entry name" value="LIPOXYGENASE_3"/>
    <property type="match status" value="1"/>
</dbReference>
<evidence type="ECO:0000256" key="6">
    <source>
        <dbReference type="ARBA" id="ARBA00023002"/>
    </source>
</evidence>
<proteinExistence type="inferred from homology"/>
<dbReference type="Gene3D" id="1.20.245.10">
    <property type="entry name" value="Lipoxygenase-1, Domain 5"/>
    <property type="match status" value="1"/>
</dbReference>
<comment type="similarity">
    <text evidence="2 14">Belongs to the lipoxygenase family.</text>
</comment>
<feature type="binding site" evidence="11">
    <location>
        <position position="15"/>
    </location>
    <ligand>
        <name>Ca(2+)</name>
        <dbReference type="ChEBI" id="CHEBI:29108"/>
        <label>1</label>
    </ligand>
</feature>
<dbReference type="FunFam" id="2.60.60.20:FF:000002">
    <property type="entry name" value="Arachidonate 5-lipoxygenase a"/>
    <property type="match status" value="1"/>
</dbReference>
<dbReference type="InterPro" id="IPR036392">
    <property type="entry name" value="PLAT/LH2_dom_sf"/>
</dbReference>
<gene>
    <name evidence="17" type="ORF">GHT09_015900</name>
    <name evidence="18" type="ORF">MONAX_5E043393</name>
</gene>
<evidence type="ECO:0000256" key="9">
    <source>
        <dbReference type="ARBA" id="ARBA00037897"/>
    </source>
</evidence>
<dbReference type="Pfam" id="PF00305">
    <property type="entry name" value="Lipoxygenase"/>
    <property type="match status" value="1"/>
</dbReference>
<evidence type="ECO:0000256" key="10">
    <source>
        <dbReference type="PIRSR" id="PIRSR601885-1"/>
    </source>
</evidence>
<name>A0A5E4BCZ6_MARMO</name>
<evidence type="ECO:0000256" key="12">
    <source>
        <dbReference type="PIRSR" id="PIRSR601885-3"/>
    </source>
</evidence>
<dbReference type="GO" id="GO:0019369">
    <property type="term" value="P:arachidonate metabolic process"/>
    <property type="evidence" value="ECO:0007669"/>
    <property type="project" value="UniProtKB-ARBA"/>
</dbReference>
<feature type="binding site" evidence="11">
    <location>
        <position position="39"/>
    </location>
    <ligand>
        <name>Ca(2+)</name>
        <dbReference type="ChEBI" id="CHEBI:29108"/>
        <label>2</label>
    </ligand>
</feature>
<dbReference type="SMART" id="SM00308">
    <property type="entry name" value="LH2"/>
    <property type="match status" value="1"/>
</dbReference>
<feature type="binding site" evidence="10">
    <location>
        <position position="380"/>
    </location>
    <ligand>
        <name>Fe cation</name>
        <dbReference type="ChEBI" id="CHEBI:24875"/>
        <note>catalytic</note>
    </ligand>
</feature>
<dbReference type="PRINTS" id="PR00467">
    <property type="entry name" value="MAMLPOXGNASE"/>
</dbReference>
<keyword evidence="19" id="KW-1185">Reference proteome</keyword>
<protein>
    <submittedName>
        <fullName evidence="17">Arachidonate 15-lipoxygenase B</fullName>
    </submittedName>
</protein>
<dbReference type="PROSITE" id="PS00711">
    <property type="entry name" value="LIPOXYGENASE_1"/>
    <property type="match status" value="1"/>
</dbReference>
<comment type="pathway">
    <text evidence="9">Lipid metabolism; hydroperoxy eicosatetraenoic acid biosynthesis.</text>
</comment>
<feature type="binding site" evidence="11">
    <location>
        <position position="17"/>
    </location>
    <ligand>
        <name>Ca(2+)</name>
        <dbReference type="ChEBI" id="CHEBI:29108"/>
        <label>1</label>
    </ligand>
</feature>
<dbReference type="InterPro" id="IPR020833">
    <property type="entry name" value="LipOase_Fe_BS"/>
</dbReference>
<keyword evidence="8" id="KW-0443">Lipid metabolism</keyword>
<feature type="domain" description="Lipoxygenase" evidence="16">
    <location>
        <begin position="126"/>
        <end position="678"/>
    </location>
</feature>
<dbReference type="PROSITE" id="PS00081">
    <property type="entry name" value="LIPOXYGENASE_2"/>
    <property type="match status" value="1"/>
</dbReference>
<evidence type="ECO:0000256" key="14">
    <source>
        <dbReference type="RuleBase" id="RU003974"/>
    </source>
</evidence>
<comment type="subcellular location">
    <subcellularLocation>
        <location evidence="1">Cytoplasm</location>
    </subcellularLocation>
</comment>
<dbReference type="InterPro" id="IPR000907">
    <property type="entry name" value="LipOase"/>
</dbReference>
<evidence type="ECO:0000256" key="4">
    <source>
        <dbReference type="ARBA" id="ARBA00022723"/>
    </source>
</evidence>
<evidence type="ECO:0000256" key="3">
    <source>
        <dbReference type="ARBA" id="ARBA00022490"/>
    </source>
</evidence>
<dbReference type="Proteomes" id="UP000662637">
    <property type="component" value="Unassembled WGS sequence"/>
</dbReference>
<dbReference type="GO" id="GO:0005506">
    <property type="term" value="F:iron ion binding"/>
    <property type="evidence" value="ECO:0007669"/>
    <property type="project" value="InterPro"/>
</dbReference>
<reference evidence="17" key="2">
    <citation type="submission" date="2020-08" db="EMBL/GenBank/DDBJ databases">
        <authorList>
            <person name="Shumante A."/>
            <person name="Zimin A.V."/>
            <person name="Puiu D."/>
            <person name="Salzberg S.L."/>
        </authorList>
    </citation>
    <scope>NUCLEOTIDE SEQUENCE</scope>
    <source>
        <strain evidence="17">WC2-LM</strain>
        <tissue evidence="17">Liver</tissue>
    </source>
</reference>